<feature type="signal peptide" evidence="1">
    <location>
        <begin position="1"/>
        <end position="21"/>
    </location>
</feature>
<name>A7MMN1_CROS8</name>
<dbReference type="KEGG" id="esa:ESA_01972"/>
<gene>
    <name evidence="2" type="ordered locus">ESA_01972</name>
</gene>
<evidence type="ECO:0000256" key="1">
    <source>
        <dbReference type="SAM" id="SignalP"/>
    </source>
</evidence>
<dbReference type="InterPro" id="IPR008966">
    <property type="entry name" value="Adhesion_dom_sf"/>
</dbReference>
<dbReference type="PANTHER" id="PTHR33420">
    <property type="entry name" value="FIMBRIAL SUBUNIT ELFA-RELATED"/>
    <property type="match status" value="1"/>
</dbReference>
<dbReference type="GO" id="GO:0043709">
    <property type="term" value="P:cell adhesion involved in single-species biofilm formation"/>
    <property type="evidence" value="ECO:0007669"/>
    <property type="project" value="TreeGrafter"/>
</dbReference>
<accession>A7MMN1</accession>
<organism evidence="2 3">
    <name type="scientific">Cronobacter sakazakii (strain ATCC BAA-894)</name>
    <name type="common">Enterobacter sakazakii</name>
    <dbReference type="NCBI Taxonomy" id="290339"/>
    <lineage>
        <taxon>Bacteria</taxon>
        <taxon>Pseudomonadati</taxon>
        <taxon>Pseudomonadota</taxon>
        <taxon>Gammaproteobacteria</taxon>
        <taxon>Enterobacterales</taxon>
        <taxon>Enterobacteriaceae</taxon>
        <taxon>Cronobacter</taxon>
    </lineage>
</organism>
<proteinExistence type="predicted"/>
<evidence type="ECO:0008006" key="4">
    <source>
        <dbReference type="Google" id="ProtNLM"/>
    </source>
</evidence>
<dbReference type="AlphaFoldDB" id="A7MMN1"/>
<feature type="chain" id="PRO_5002712484" description="Type 1 fimbrial protein" evidence="1">
    <location>
        <begin position="22"/>
        <end position="176"/>
    </location>
</feature>
<evidence type="ECO:0000313" key="3">
    <source>
        <dbReference type="Proteomes" id="UP000000260"/>
    </source>
</evidence>
<dbReference type="PANTHER" id="PTHR33420:SF27">
    <property type="entry name" value="PROTEIN FIMG"/>
    <property type="match status" value="1"/>
</dbReference>
<protein>
    <recommendedName>
        <fullName evidence="4">Type 1 fimbrial protein</fullName>
    </recommendedName>
</protein>
<dbReference type="InterPro" id="IPR036937">
    <property type="entry name" value="Adhesion_dom_fimbrial_sf"/>
</dbReference>
<keyword evidence="1" id="KW-0732">Signal</keyword>
<reference evidence="2 3" key="1">
    <citation type="journal article" date="2010" name="PLoS ONE">
        <title>Genome sequence of Cronobacter sakazakii BAA-894 and comparative genomic hybridization analysis with other Cronobacter species.</title>
        <authorList>
            <person name="Kucerova E."/>
            <person name="Clifton S.W."/>
            <person name="Xia X.Q."/>
            <person name="Long F."/>
            <person name="Porwollik S."/>
            <person name="Fulton L."/>
            <person name="Fronick C."/>
            <person name="Minx P."/>
            <person name="Kyung K."/>
            <person name="Warren W."/>
            <person name="Fulton R."/>
            <person name="Feng D."/>
            <person name="Wollam A."/>
            <person name="Shah N."/>
            <person name="Bhonagiri V."/>
            <person name="Nash W.E."/>
            <person name="Hallsworth-Pepin K."/>
            <person name="Wilson R.K."/>
            <person name="McClelland M."/>
            <person name="Forsythe S.J."/>
        </authorList>
    </citation>
    <scope>NUCLEOTIDE SEQUENCE [LARGE SCALE GENOMIC DNA]</scope>
    <source>
        <strain evidence="2 3">ATCC BAA-894</strain>
    </source>
</reference>
<dbReference type="HOGENOM" id="CLU_088965_6_3_6"/>
<evidence type="ECO:0000313" key="2">
    <source>
        <dbReference type="EMBL" id="ABU77225.1"/>
    </source>
</evidence>
<dbReference type="PATRIC" id="fig|290339.8.peg.1759"/>
<dbReference type="EMBL" id="CP000783">
    <property type="protein sequence ID" value="ABU77225.1"/>
    <property type="molecule type" value="Genomic_DNA"/>
</dbReference>
<dbReference type="RefSeq" id="WP_012124893.1">
    <property type="nucleotide sequence ID" value="NC_009778.1"/>
</dbReference>
<dbReference type="Gene3D" id="2.60.40.1090">
    <property type="entry name" value="Fimbrial-type adhesion domain"/>
    <property type="match status" value="1"/>
</dbReference>
<dbReference type="Proteomes" id="UP000000260">
    <property type="component" value="Chromosome"/>
</dbReference>
<dbReference type="GO" id="GO:0009289">
    <property type="term" value="C:pilus"/>
    <property type="evidence" value="ECO:0007669"/>
    <property type="project" value="InterPro"/>
</dbReference>
<keyword evidence="3" id="KW-1185">Reference proteome</keyword>
<sequence length="176" mass="18249">MKTKLTIIAIVTAVFSLTSNASDPVTINITGNVIASPCTFDTSASTLNIDLGEKDAASLATPGAEMPYKVFSLVMKDCPAGTTKVTATFTGTNDSSSTVGNGFKNTGTATNMVVQIKDNAATDWTSSFKSGDSMTANVNTTDKTAKFDLATRAYTPTGSVIPGTINSSIVADFTYQ</sequence>
<dbReference type="InterPro" id="IPR050263">
    <property type="entry name" value="Bact_Fimbrial_Adh_Pro"/>
</dbReference>
<dbReference type="SUPFAM" id="SSF49401">
    <property type="entry name" value="Bacterial adhesins"/>
    <property type="match status" value="1"/>
</dbReference>